<feature type="signal peptide" evidence="2">
    <location>
        <begin position="1"/>
        <end position="25"/>
    </location>
</feature>
<accession>A0A0D9X8V6</accession>
<sequence>MASKLVVSCTCILIFIVVIISGSQAEARRLTAVTPTTTAVMGNEPFNEDAVVVEGDGSFRAVQEMASSASTDAVVAEESKPMATTDARPTAPGNSPGIGNKGRINN</sequence>
<protein>
    <recommendedName>
        <fullName evidence="5">SMP domain-containing protein</fullName>
    </recommendedName>
</protein>
<keyword evidence="4" id="KW-1185">Reference proteome</keyword>
<keyword evidence="2" id="KW-0732">Signal</keyword>
<reference evidence="3 4" key="1">
    <citation type="submission" date="2012-08" db="EMBL/GenBank/DDBJ databases">
        <title>Oryza genome evolution.</title>
        <authorList>
            <person name="Wing R.A."/>
        </authorList>
    </citation>
    <scope>NUCLEOTIDE SEQUENCE</scope>
</reference>
<dbReference type="eggNOG" id="ENOG502R3Q6">
    <property type="taxonomic scope" value="Eukaryota"/>
</dbReference>
<evidence type="ECO:0000256" key="1">
    <source>
        <dbReference type="SAM" id="MobiDB-lite"/>
    </source>
</evidence>
<organism evidence="3 4">
    <name type="scientific">Leersia perrieri</name>
    <dbReference type="NCBI Taxonomy" id="77586"/>
    <lineage>
        <taxon>Eukaryota</taxon>
        <taxon>Viridiplantae</taxon>
        <taxon>Streptophyta</taxon>
        <taxon>Embryophyta</taxon>
        <taxon>Tracheophyta</taxon>
        <taxon>Spermatophyta</taxon>
        <taxon>Magnoliopsida</taxon>
        <taxon>Liliopsida</taxon>
        <taxon>Poales</taxon>
        <taxon>Poaceae</taxon>
        <taxon>BOP clade</taxon>
        <taxon>Oryzoideae</taxon>
        <taxon>Oryzeae</taxon>
        <taxon>Oryzinae</taxon>
        <taxon>Leersia</taxon>
    </lineage>
</organism>
<evidence type="ECO:0000313" key="3">
    <source>
        <dbReference type="EnsemblPlants" id="LPERR08G14900.1"/>
    </source>
</evidence>
<dbReference type="EnsemblPlants" id="LPERR08G14900.1">
    <property type="protein sequence ID" value="LPERR08G14900.1"/>
    <property type="gene ID" value="LPERR08G14900"/>
</dbReference>
<evidence type="ECO:0000256" key="2">
    <source>
        <dbReference type="SAM" id="SignalP"/>
    </source>
</evidence>
<feature type="chain" id="PRO_5002349961" description="SMP domain-containing protein" evidence="2">
    <location>
        <begin position="26"/>
        <end position="106"/>
    </location>
</feature>
<dbReference type="HOGENOM" id="CLU_2175123_0_0_1"/>
<feature type="region of interest" description="Disordered" evidence="1">
    <location>
        <begin position="70"/>
        <end position="106"/>
    </location>
</feature>
<reference evidence="3" key="3">
    <citation type="submission" date="2015-04" db="UniProtKB">
        <authorList>
            <consortium name="EnsemblPlants"/>
        </authorList>
    </citation>
    <scope>IDENTIFICATION</scope>
</reference>
<proteinExistence type="predicted"/>
<evidence type="ECO:0008006" key="5">
    <source>
        <dbReference type="Google" id="ProtNLM"/>
    </source>
</evidence>
<name>A0A0D9X8V6_9ORYZ</name>
<evidence type="ECO:0000313" key="4">
    <source>
        <dbReference type="Proteomes" id="UP000032180"/>
    </source>
</evidence>
<dbReference type="Proteomes" id="UP000032180">
    <property type="component" value="Chromosome 8"/>
</dbReference>
<reference evidence="4" key="2">
    <citation type="submission" date="2013-12" db="EMBL/GenBank/DDBJ databases">
        <authorList>
            <person name="Yu Y."/>
            <person name="Lee S."/>
            <person name="de Baynast K."/>
            <person name="Wissotski M."/>
            <person name="Liu L."/>
            <person name="Talag J."/>
            <person name="Goicoechea J."/>
            <person name="Angelova A."/>
            <person name="Jetty R."/>
            <person name="Kudrna D."/>
            <person name="Golser W."/>
            <person name="Rivera L."/>
            <person name="Zhang J."/>
            <person name="Wing R."/>
        </authorList>
    </citation>
    <scope>NUCLEOTIDE SEQUENCE</scope>
</reference>
<dbReference type="AlphaFoldDB" id="A0A0D9X8V6"/>
<dbReference type="Gramene" id="LPERR08G14900.1">
    <property type="protein sequence ID" value="LPERR08G14900.1"/>
    <property type="gene ID" value="LPERR08G14900"/>
</dbReference>